<keyword evidence="2" id="KW-1185">Reference proteome</keyword>
<dbReference type="EMBL" id="UAPV01000001">
    <property type="protein sequence ID" value="SPT70816.1"/>
    <property type="molecule type" value="Genomic_DNA"/>
</dbReference>
<dbReference type="AlphaFoldDB" id="A0A2X0VC96"/>
<sequence length="550" mass="60791">MEVNNLSLRDFTTLASSSASDNAKVKIGTHKLESSSFIVMSSTNQRAMSAFLDTIKRELGPAIADMAATRMHAKFGEDTPLNMRVLRETIDDVARLANAQVNARDKFISGIDSSCSFDKAFNEGINDKGSMQRVYSMMSDKAKVAFKEAVKESFMEKTSPLSGQKVDINDLAKDVYTFNKALLAVTTFVSDITNLSMDFKINTNVIDICRSGVRIDHGSALFSLIPQMSDENCKFTLSDLHQKLFDSPLPPLEQVDKKELGEQIDKKILEICDSLKPGSGEHLAFLCSHFSKEKALDVLNNRTISFKDFNDPVGFFHKHQPASSDQAHKYMARDIARRNEVGGAASGNADIKPFIKVGSESFTIGRNTDFKFASAEDQATYKGCKPSSLSQAIIDSIANLHDGVTERQRDMVVSFLNQSPMAQVFGKGKGLLKASFEPIFPTKFTEHSRTAIEVKAGEGGKVIVDIATFKDKDIVKDNGYLKMSFDIDTNGESICTDFIYNAPFEAKANELYESIQSGVLSSDQALALIEDAYSNKEIVEHEYETLKSWL</sequence>
<evidence type="ECO:0000313" key="1">
    <source>
        <dbReference type="EMBL" id="SPT70816.1"/>
    </source>
</evidence>
<evidence type="ECO:0000313" key="2">
    <source>
        <dbReference type="Proteomes" id="UP000250086"/>
    </source>
</evidence>
<reference evidence="1 2" key="1">
    <citation type="submission" date="2018-06" db="EMBL/GenBank/DDBJ databases">
        <authorList>
            <consortium name="Pathogen Informatics"/>
            <person name="Doyle S."/>
        </authorList>
    </citation>
    <scope>NUCLEOTIDE SEQUENCE [LARGE SCALE GENOMIC DNA]</scope>
    <source>
        <strain evidence="1 2">NCTC13093</strain>
    </source>
</reference>
<protein>
    <submittedName>
        <fullName evidence="1">Uncharacterized protein</fullName>
    </submittedName>
</protein>
<name>A0A2X0VC96_9GAMM</name>
<organism evidence="1 2">
    <name type="scientific">Anaerobiospirillum thomasii</name>
    <dbReference type="NCBI Taxonomy" id="179995"/>
    <lineage>
        <taxon>Bacteria</taxon>
        <taxon>Pseudomonadati</taxon>
        <taxon>Pseudomonadota</taxon>
        <taxon>Gammaproteobacteria</taxon>
        <taxon>Aeromonadales</taxon>
        <taxon>Succinivibrionaceae</taxon>
        <taxon>Anaerobiospirillum</taxon>
    </lineage>
</organism>
<accession>A0A2X0VC96</accession>
<proteinExistence type="predicted"/>
<dbReference type="Proteomes" id="UP000250086">
    <property type="component" value="Unassembled WGS sequence"/>
</dbReference>
<dbReference type="RefSeq" id="WP_113744845.1">
    <property type="nucleotide sequence ID" value="NZ_UAPV01000001.1"/>
</dbReference>
<gene>
    <name evidence="1" type="ORF">NCTC13093_02240</name>
</gene>